<sequence>MKKRSELPQIAEAGDGKAPLDGDRQFVAALWRGMEVLRVFGPRDDGLSNQEIAARTGFSPSTVSRLTYTLSVMGHLRYVTRDGRYRLGMPVLGLGLACLAGLAIRQIAHPLMQELADFAGPGNLVSLSMREGLSMTYIHSVRAETQMSLSLDLGTRINLARSSAGRVWLAACPDDEREAVLARIAAEENGGAALVRSLREGIEAVQSRGYALNIGGWRPGVNVVAVPIAPQGADQTVYALGCGGPSYRLTPDYLEGEIAPRLLDITRRIAASRPG</sequence>
<keyword evidence="4" id="KW-0812">Transmembrane</keyword>
<dbReference type="Pfam" id="PF01614">
    <property type="entry name" value="IclR_C"/>
    <property type="match status" value="1"/>
</dbReference>
<dbReference type="PANTHER" id="PTHR30136:SF33">
    <property type="entry name" value="TRANSCRIPTIONAL REGULATORY PROTEIN"/>
    <property type="match status" value="1"/>
</dbReference>
<evidence type="ECO:0000259" key="6">
    <source>
        <dbReference type="PROSITE" id="PS51078"/>
    </source>
</evidence>
<evidence type="ECO:0000256" key="1">
    <source>
        <dbReference type="ARBA" id="ARBA00023015"/>
    </source>
</evidence>
<dbReference type="InterPro" id="IPR036388">
    <property type="entry name" value="WH-like_DNA-bd_sf"/>
</dbReference>
<feature type="transmembrane region" description="Helical" evidence="4">
    <location>
        <begin position="87"/>
        <end position="104"/>
    </location>
</feature>
<dbReference type="InterPro" id="IPR014757">
    <property type="entry name" value="Tscrpt_reg_IclR_C"/>
</dbReference>
<keyword evidence="4" id="KW-0472">Membrane</keyword>
<dbReference type="InterPro" id="IPR005471">
    <property type="entry name" value="Tscrpt_reg_IclR_N"/>
</dbReference>
<dbReference type="InterPro" id="IPR050707">
    <property type="entry name" value="HTH_MetabolicPath_Reg"/>
</dbReference>
<dbReference type="Gene3D" id="3.30.450.40">
    <property type="match status" value="1"/>
</dbReference>
<keyword evidence="1" id="KW-0805">Transcription regulation</keyword>
<keyword evidence="4" id="KW-1133">Transmembrane helix</keyword>
<evidence type="ECO:0000313" key="7">
    <source>
        <dbReference type="EMBL" id="RRH78219.1"/>
    </source>
</evidence>
<evidence type="ECO:0000259" key="5">
    <source>
        <dbReference type="PROSITE" id="PS51077"/>
    </source>
</evidence>
<organism evidence="7 8">
    <name type="scientific">Falsigemmobacter faecalis</name>
    <dbReference type="NCBI Taxonomy" id="2488730"/>
    <lineage>
        <taxon>Bacteria</taxon>
        <taxon>Pseudomonadati</taxon>
        <taxon>Pseudomonadota</taxon>
        <taxon>Alphaproteobacteria</taxon>
        <taxon>Rhodobacterales</taxon>
        <taxon>Paracoccaceae</taxon>
        <taxon>Falsigemmobacter</taxon>
    </lineage>
</organism>
<dbReference type="RefSeq" id="WP_124963309.1">
    <property type="nucleotide sequence ID" value="NZ_RRAZ01000002.1"/>
</dbReference>
<keyword evidence="8" id="KW-1185">Reference proteome</keyword>
<dbReference type="SUPFAM" id="SSF46785">
    <property type="entry name" value="Winged helix' DNA-binding domain"/>
    <property type="match status" value="1"/>
</dbReference>
<dbReference type="SMART" id="SM00346">
    <property type="entry name" value="HTH_ICLR"/>
    <property type="match status" value="1"/>
</dbReference>
<accession>A0A3P3DVL6</accession>
<dbReference type="GO" id="GO:0045892">
    <property type="term" value="P:negative regulation of DNA-templated transcription"/>
    <property type="evidence" value="ECO:0007669"/>
    <property type="project" value="TreeGrafter"/>
</dbReference>
<keyword evidence="2" id="KW-0238">DNA-binding</keyword>
<gene>
    <name evidence="7" type="ORF">EG244_01885</name>
</gene>
<dbReference type="EMBL" id="RRAZ01000002">
    <property type="protein sequence ID" value="RRH78219.1"/>
    <property type="molecule type" value="Genomic_DNA"/>
</dbReference>
<evidence type="ECO:0000256" key="4">
    <source>
        <dbReference type="SAM" id="Phobius"/>
    </source>
</evidence>
<feature type="domain" description="HTH iclR-type" evidence="5">
    <location>
        <begin position="27"/>
        <end position="89"/>
    </location>
</feature>
<keyword evidence="3" id="KW-0804">Transcription</keyword>
<dbReference type="Proteomes" id="UP000282125">
    <property type="component" value="Unassembled WGS sequence"/>
</dbReference>
<feature type="domain" description="IclR-ED" evidence="6">
    <location>
        <begin position="90"/>
        <end position="275"/>
    </location>
</feature>
<dbReference type="InterPro" id="IPR029016">
    <property type="entry name" value="GAF-like_dom_sf"/>
</dbReference>
<dbReference type="PANTHER" id="PTHR30136">
    <property type="entry name" value="HELIX-TURN-HELIX TRANSCRIPTIONAL REGULATOR, ICLR FAMILY"/>
    <property type="match status" value="1"/>
</dbReference>
<dbReference type="OrthoDB" id="9807558at2"/>
<evidence type="ECO:0000256" key="3">
    <source>
        <dbReference type="ARBA" id="ARBA00023163"/>
    </source>
</evidence>
<dbReference type="PROSITE" id="PS51078">
    <property type="entry name" value="ICLR_ED"/>
    <property type="match status" value="1"/>
</dbReference>
<dbReference type="SUPFAM" id="SSF55781">
    <property type="entry name" value="GAF domain-like"/>
    <property type="match status" value="1"/>
</dbReference>
<dbReference type="PROSITE" id="PS51077">
    <property type="entry name" value="HTH_ICLR"/>
    <property type="match status" value="1"/>
</dbReference>
<dbReference type="GO" id="GO:0003700">
    <property type="term" value="F:DNA-binding transcription factor activity"/>
    <property type="evidence" value="ECO:0007669"/>
    <property type="project" value="TreeGrafter"/>
</dbReference>
<name>A0A3P3DVL6_9RHOB</name>
<evidence type="ECO:0000256" key="2">
    <source>
        <dbReference type="ARBA" id="ARBA00023125"/>
    </source>
</evidence>
<dbReference type="Pfam" id="PF09339">
    <property type="entry name" value="HTH_IclR"/>
    <property type="match status" value="1"/>
</dbReference>
<reference evidence="7 8" key="1">
    <citation type="submission" date="2018-11" db="EMBL/GenBank/DDBJ databases">
        <title>Gemmobacter sp. nov., YIM 102744-1 draft genome.</title>
        <authorList>
            <person name="Li G."/>
            <person name="Jiang Y."/>
        </authorList>
    </citation>
    <scope>NUCLEOTIDE SEQUENCE [LARGE SCALE GENOMIC DNA]</scope>
    <source>
        <strain evidence="7 8">YIM 102744-1</strain>
    </source>
</reference>
<comment type="caution">
    <text evidence="7">The sequence shown here is derived from an EMBL/GenBank/DDBJ whole genome shotgun (WGS) entry which is preliminary data.</text>
</comment>
<evidence type="ECO:0000313" key="8">
    <source>
        <dbReference type="Proteomes" id="UP000282125"/>
    </source>
</evidence>
<dbReference type="AlphaFoldDB" id="A0A3P3DVL6"/>
<dbReference type="InterPro" id="IPR036390">
    <property type="entry name" value="WH_DNA-bd_sf"/>
</dbReference>
<proteinExistence type="predicted"/>
<protein>
    <submittedName>
        <fullName evidence="7">IclR family transcriptional regulator</fullName>
    </submittedName>
</protein>
<dbReference type="GO" id="GO:0003677">
    <property type="term" value="F:DNA binding"/>
    <property type="evidence" value="ECO:0007669"/>
    <property type="project" value="UniProtKB-KW"/>
</dbReference>
<dbReference type="Gene3D" id="1.10.10.10">
    <property type="entry name" value="Winged helix-like DNA-binding domain superfamily/Winged helix DNA-binding domain"/>
    <property type="match status" value="1"/>
</dbReference>